<feature type="domain" description="GmrSD restriction endonucleases N-terminal" evidence="1">
    <location>
        <begin position="22"/>
        <end position="291"/>
    </location>
</feature>
<protein>
    <recommendedName>
        <fullName evidence="1">GmrSD restriction endonucleases N-terminal domain-containing protein</fullName>
    </recommendedName>
</protein>
<dbReference type="RefSeq" id="WP_184167029.1">
    <property type="nucleotide sequence ID" value="NZ_JACHLC010000005.1"/>
</dbReference>
<accession>A0A841N594</accession>
<reference evidence="2 3" key="1">
    <citation type="submission" date="2020-08" db="EMBL/GenBank/DDBJ databases">
        <title>Functional genomics of gut bacteria from endangered species of beetles.</title>
        <authorList>
            <person name="Carlos-Shanley C."/>
        </authorList>
    </citation>
    <scope>NUCLEOTIDE SEQUENCE [LARGE SCALE GENOMIC DNA]</scope>
    <source>
        <strain evidence="2 3">S00136</strain>
    </source>
</reference>
<dbReference type="PANTHER" id="PTHR37292:SF2">
    <property type="entry name" value="DUF262 DOMAIN-CONTAINING PROTEIN"/>
    <property type="match status" value="1"/>
</dbReference>
<keyword evidence="3" id="KW-1185">Reference proteome</keyword>
<dbReference type="PANTHER" id="PTHR37292">
    <property type="entry name" value="VNG6097C"/>
    <property type="match status" value="1"/>
</dbReference>
<dbReference type="Pfam" id="PF03235">
    <property type="entry name" value="GmrSD_N"/>
    <property type="match status" value="1"/>
</dbReference>
<dbReference type="EMBL" id="JACHLC010000005">
    <property type="protein sequence ID" value="MBB6372276.1"/>
    <property type="molecule type" value="Genomic_DNA"/>
</dbReference>
<gene>
    <name evidence="2" type="ORF">HNP36_003368</name>
</gene>
<comment type="caution">
    <text evidence="2">The sequence shown here is derived from an EMBL/GenBank/DDBJ whole genome shotgun (WGS) entry which is preliminary data.</text>
</comment>
<proteinExistence type="predicted"/>
<sequence>MTVSKNQFYSLENIANWQLKGDEKIKLPILQRSFVWKPNQIETVWDSILRGYPIGAFLLAETTDSTFELLDGQQRSTSISLGFFNPWEEGSATFFDSKNKNYYHIPTVWIDLNPEKVSNTNRYLIRVLTRSHPWGYQAKNNSSTLSISDRKRALDIFRNAGRNVKYTELKNIDVFPFDANLPIPLVFLLKYIYGKQDATSSKEKLINQIADIKMNNQKESLYEEFISSNAFDDFIDEISKNLTSYSIPAIVLSNSLIKVANSQEKEDPTLFVRLNSQGTPLNGEELIYSIYKAEFPKSKELVESISADFIQPSRLLSFVNRLVWSDLSQNNYPNSFSVNQFRDRLNNLDFLKRLEDFIGSDNESMANKVFKRSFDILLSENKIKLPIILVKSLINDYPEIFLFYLNWIYIHYYNIKPESFSEIKKGFFYLTLFTLDKNKLPKEIWGESSKLSFWTYQSLQKLAYSNYLFITMPKISDLQVVYKMVIEKKVRWNEFYPSKEEYLKLFDNALDEKGFDEGEKSEIYKNQWNHLANQLAWNRNVLIYCQRDYFNKNFREFNSLEVLSDTNRPWDYDHIYPSSWVYQQQNVNPQIRDWHNMNANLRAISLEENRSHGNRENPKLKAEDLEASEFFITDDKEYWTKIENRIYDDQKAMYLMSAFVTRTINFYKEIYFFIVEKSL</sequence>
<dbReference type="Proteomes" id="UP000589738">
    <property type="component" value="Unassembled WGS sequence"/>
</dbReference>
<evidence type="ECO:0000259" key="1">
    <source>
        <dbReference type="Pfam" id="PF03235"/>
    </source>
</evidence>
<organism evidence="2 3">
    <name type="scientific">Chryseobacterium shigense</name>
    <dbReference type="NCBI Taxonomy" id="297244"/>
    <lineage>
        <taxon>Bacteria</taxon>
        <taxon>Pseudomonadati</taxon>
        <taxon>Bacteroidota</taxon>
        <taxon>Flavobacteriia</taxon>
        <taxon>Flavobacteriales</taxon>
        <taxon>Weeksellaceae</taxon>
        <taxon>Chryseobacterium group</taxon>
        <taxon>Chryseobacterium</taxon>
    </lineage>
</organism>
<evidence type="ECO:0000313" key="2">
    <source>
        <dbReference type="EMBL" id="MBB6372276.1"/>
    </source>
</evidence>
<dbReference type="AlphaFoldDB" id="A0A841N594"/>
<dbReference type="InterPro" id="IPR004919">
    <property type="entry name" value="GmrSD_N"/>
</dbReference>
<name>A0A841N594_9FLAO</name>
<evidence type="ECO:0000313" key="3">
    <source>
        <dbReference type="Proteomes" id="UP000589738"/>
    </source>
</evidence>